<dbReference type="EMBL" id="JAIWYP010000015">
    <property type="protein sequence ID" value="KAH3699277.1"/>
    <property type="molecule type" value="Genomic_DNA"/>
</dbReference>
<name>A0A9D3YEL0_DREPO</name>
<gene>
    <name evidence="2" type="ORF">DPMN_074233</name>
</gene>
<feature type="region of interest" description="Disordered" evidence="1">
    <location>
        <begin position="28"/>
        <end position="53"/>
    </location>
</feature>
<protein>
    <submittedName>
        <fullName evidence="2">Uncharacterized protein</fullName>
    </submittedName>
</protein>
<reference evidence="2" key="1">
    <citation type="journal article" date="2019" name="bioRxiv">
        <title>The Genome of the Zebra Mussel, Dreissena polymorpha: A Resource for Invasive Species Research.</title>
        <authorList>
            <person name="McCartney M.A."/>
            <person name="Auch B."/>
            <person name="Kono T."/>
            <person name="Mallez S."/>
            <person name="Zhang Y."/>
            <person name="Obille A."/>
            <person name="Becker A."/>
            <person name="Abrahante J.E."/>
            <person name="Garbe J."/>
            <person name="Badalamenti J.P."/>
            <person name="Herman A."/>
            <person name="Mangelson H."/>
            <person name="Liachko I."/>
            <person name="Sullivan S."/>
            <person name="Sone E.D."/>
            <person name="Koren S."/>
            <person name="Silverstein K.A.T."/>
            <person name="Beckman K.B."/>
            <person name="Gohl D.M."/>
        </authorList>
    </citation>
    <scope>NUCLEOTIDE SEQUENCE</scope>
    <source>
        <strain evidence="2">Duluth1</strain>
        <tissue evidence="2">Whole animal</tissue>
    </source>
</reference>
<dbReference type="AlphaFoldDB" id="A0A9D3YEL0"/>
<evidence type="ECO:0000313" key="2">
    <source>
        <dbReference type="EMBL" id="KAH3699277.1"/>
    </source>
</evidence>
<proteinExistence type="predicted"/>
<accession>A0A9D3YEL0</accession>
<evidence type="ECO:0000256" key="1">
    <source>
        <dbReference type="SAM" id="MobiDB-lite"/>
    </source>
</evidence>
<reference evidence="2" key="2">
    <citation type="submission" date="2020-11" db="EMBL/GenBank/DDBJ databases">
        <authorList>
            <person name="McCartney M.A."/>
            <person name="Auch B."/>
            <person name="Kono T."/>
            <person name="Mallez S."/>
            <person name="Becker A."/>
            <person name="Gohl D.M."/>
            <person name="Silverstein K.A.T."/>
            <person name="Koren S."/>
            <person name="Bechman K.B."/>
            <person name="Herman A."/>
            <person name="Abrahante J.E."/>
            <person name="Garbe J."/>
        </authorList>
    </citation>
    <scope>NUCLEOTIDE SEQUENCE</scope>
    <source>
        <strain evidence="2">Duluth1</strain>
        <tissue evidence="2">Whole animal</tissue>
    </source>
</reference>
<keyword evidence="3" id="KW-1185">Reference proteome</keyword>
<evidence type="ECO:0000313" key="3">
    <source>
        <dbReference type="Proteomes" id="UP000828390"/>
    </source>
</evidence>
<dbReference type="Proteomes" id="UP000828390">
    <property type="component" value="Unassembled WGS sequence"/>
</dbReference>
<comment type="caution">
    <text evidence="2">The sequence shown here is derived from an EMBL/GenBank/DDBJ whole genome shotgun (WGS) entry which is preliminary data.</text>
</comment>
<sequence>MRLFDDVAMTCVPEEIPSEELVHVISPFSKGSNSVSPNGQRTPNSVSTMNNYT</sequence>
<organism evidence="2 3">
    <name type="scientific">Dreissena polymorpha</name>
    <name type="common">Zebra mussel</name>
    <name type="synonym">Mytilus polymorpha</name>
    <dbReference type="NCBI Taxonomy" id="45954"/>
    <lineage>
        <taxon>Eukaryota</taxon>
        <taxon>Metazoa</taxon>
        <taxon>Spiralia</taxon>
        <taxon>Lophotrochozoa</taxon>
        <taxon>Mollusca</taxon>
        <taxon>Bivalvia</taxon>
        <taxon>Autobranchia</taxon>
        <taxon>Heteroconchia</taxon>
        <taxon>Euheterodonta</taxon>
        <taxon>Imparidentia</taxon>
        <taxon>Neoheterodontei</taxon>
        <taxon>Myida</taxon>
        <taxon>Dreissenoidea</taxon>
        <taxon>Dreissenidae</taxon>
        <taxon>Dreissena</taxon>
    </lineage>
</organism>
<feature type="compositionally biased region" description="Polar residues" evidence="1">
    <location>
        <begin position="29"/>
        <end position="53"/>
    </location>
</feature>